<accession>A0A841K3E1</accession>
<dbReference type="Gene3D" id="2.40.30.170">
    <property type="match status" value="1"/>
</dbReference>
<name>A0A841K3E1_9BACT</name>
<dbReference type="Proteomes" id="UP000538666">
    <property type="component" value="Unassembled WGS sequence"/>
</dbReference>
<dbReference type="RefSeq" id="WP_050061804.1">
    <property type="nucleotide sequence ID" value="NZ_JACHEK010000006.1"/>
</dbReference>
<dbReference type="Gene3D" id="2.40.420.20">
    <property type="match status" value="1"/>
</dbReference>
<dbReference type="EMBL" id="JACHEK010000006">
    <property type="protein sequence ID" value="MBB6145148.1"/>
    <property type="molecule type" value="Genomic_DNA"/>
</dbReference>
<dbReference type="AlphaFoldDB" id="A0A841K3E1"/>
<evidence type="ECO:0000256" key="1">
    <source>
        <dbReference type="ARBA" id="ARBA00009477"/>
    </source>
</evidence>
<dbReference type="SUPFAM" id="SSF111369">
    <property type="entry name" value="HlyD-like secretion proteins"/>
    <property type="match status" value="2"/>
</dbReference>
<evidence type="ECO:0000313" key="6">
    <source>
        <dbReference type="Proteomes" id="UP000538666"/>
    </source>
</evidence>
<dbReference type="NCBIfam" id="TIGR01730">
    <property type="entry name" value="RND_mfp"/>
    <property type="match status" value="1"/>
</dbReference>
<dbReference type="GO" id="GO:1990281">
    <property type="term" value="C:efflux pump complex"/>
    <property type="evidence" value="ECO:0007669"/>
    <property type="project" value="TreeGrafter"/>
</dbReference>
<dbReference type="InterPro" id="IPR058637">
    <property type="entry name" value="YknX-like_C"/>
</dbReference>
<dbReference type="PROSITE" id="PS51257">
    <property type="entry name" value="PROKAR_LIPOPROTEIN"/>
    <property type="match status" value="1"/>
</dbReference>
<dbReference type="Gene3D" id="2.40.50.100">
    <property type="match status" value="1"/>
</dbReference>
<dbReference type="PANTHER" id="PTHR30469">
    <property type="entry name" value="MULTIDRUG RESISTANCE PROTEIN MDTA"/>
    <property type="match status" value="1"/>
</dbReference>
<evidence type="ECO:0000259" key="4">
    <source>
        <dbReference type="Pfam" id="PF25989"/>
    </source>
</evidence>
<dbReference type="InterPro" id="IPR058647">
    <property type="entry name" value="BSH_CzcB-like"/>
</dbReference>
<dbReference type="OrthoDB" id="106087at2"/>
<dbReference type="InterPro" id="IPR058792">
    <property type="entry name" value="Beta-barrel_RND_2"/>
</dbReference>
<evidence type="ECO:0000259" key="3">
    <source>
        <dbReference type="Pfam" id="PF25973"/>
    </source>
</evidence>
<comment type="caution">
    <text evidence="5">The sequence shown here is derived from an EMBL/GenBank/DDBJ whole genome shotgun (WGS) entry which is preliminary data.</text>
</comment>
<comment type="similarity">
    <text evidence="1">Belongs to the membrane fusion protein (MFP) (TC 8.A.1) family.</text>
</comment>
<dbReference type="InterPro" id="IPR006143">
    <property type="entry name" value="RND_pump_MFP"/>
</dbReference>
<dbReference type="GO" id="GO:0015562">
    <property type="term" value="F:efflux transmembrane transporter activity"/>
    <property type="evidence" value="ECO:0007669"/>
    <property type="project" value="TreeGrafter"/>
</dbReference>
<dbReference type="Pfam" id="PF25989">
    <property type="entry name" value="YknX_C"/>
    <property type="match status" value="1"/>
</dbReference>
<proteinExistence type="inferred from homology"/>
<dbReference type="Pfam" id="PF25973">
    <property type="entry name" value="BSH_CzcB"/>
    <property type="match status" value="1"/>
</dbReference>
<feature type="domain" description="YknX-like C-terminal permuted SH3-like" evidence="4">
    <location>
        <begin position="337"/>
        <end position="407"/>
    </location>
</feature>
<dbReference type="Pfam" id="PF25954">
    <property type="entry name" value="Beta-barrel_RND_2"/>
    <property type="match status" value="1"/>
</dbReference>
<feature type="domain" description="CusB-like beta-barrel" evidence="2">
    <location>
        <begin position="260"/>
        <end position="332"/>
    </location>
</feature>
<gene>
    <name evidence="5" type="ORF">HNQ77_003106</name>
</gene>
<sequence length="422" mass="44124">MPEQFARHLSIGTLILMLATGCQKPEAAAPTLVEVQAVAAQQQSITEHITVDAVLNPLAQAAIAPKISAPVKRFYVQRGSKVKQGELLATLENRDLSAALVDNHGSYDAAQAEYQTATKAVVPEDTQKAKLDLAQATANLNLNEQIVQSRKHLFAEGAIPGRDLDTAQAALVQAQATYDLARQHLDAVEQISREAALKSAQGQLESAKGKYMGAEAQLDYSEVRSPVAGVVTDRPLFAGETAVAGAPLLIVMDTSSLLAKAHLPQMQAQMLKVGDTASMTVPGMDDPVDGKVTLISPALDPGSTTVEVWVTVANPNGTLRPGTTVHLAIAGKTMPHALVVPAESVINTPDGKKAVMIIAADGTAHIKPVSIGWEDHSVIQIVNGISAGDQVITKGAYALDDGTKVKVVKATESDSGKAGGSN</sequence>
<protein>
    <submittedName>
        <fullName evidence="5">Multidrug efflux pump subunit AcrA (Membrane-fusion protein)</fullName>
    </submittedName>
</protein>
<keyword evidence="6" id="KW-1185">Reference proteome</keyword>
<evidence type="ECO:0000313" key="5">
    <source>
        <dbReference type="EMBL" id="MBB6145148.1"/>
    </source>
</evidence>
<organism evidence="5 6">
    <name type="scientific">Silvibacterium bohemicum</name>
    <dbReference type="NCBI Taxonomy" id="1577686"/>
    <lineage>
        <taxon>Bacteria</taxon>
        <taxon>Pseudomonadati</taxon>
        <taxon>Acidobacteriota</taxon>
        <taxon>Terriglobia</taxon>
        <taxon>Terriglobales</taxon>
        <taxon>Acidobacteriaceae</taxon>
        <taxon>Silvibacterium</taxon>
    </lineage>
</organism>
<reference evidence="5 6" key="1">
    <citation type="submission" date="2020-08" db="EMBL/GenBank/DDBJ databases">
        <title>Genomic Encyclopedia of Type Strains, Phase IV (KMG-IV): sequencing the most valuable type-strain genomes for metagenomic binning, comparative biology and taxonomic classification.</title>
        <authorList>
            <person name="Goeker M."/>
        </authorList>
    </citation>
    <scope>NUCLEOTIDE SEQUENCE [LARGE SCALE GENOMIC DNA]</scope>
    <source>
        <strain evidence="5 6">DSM 103733</strain>
    </source>
</reference>
<evidence type="ECO:0000259" key="2">
    <source>
        <dbReference type="Pfam" id="PF25954"/>
    </source>
</evidence>
<dbReference type="Gene3D" id="1.10.287.470">
    <property type="entry name" value="Helix hairpin bin"/>
    <property type="match status" value="2"/>
</dbReference>
<feature type="domain" description="CzcB-like barrel-sandwich hybrid" evidence="3">
    <location>
        <begin position="61"/>
        <end position="251"/>
    </location>
</feature>